<protein>
    <submittedName>
        <fullName evidence="1">Uncharacterized protein</fullName>
    </submittedName>
</protein>
<organism evidence="1">
    <name type="scientific">viral metagenome</name>
    <dbReference type="NCBI Taxonomy" id="1070528"/>
    <lineage>
        <taxon>unclassified sequences</taxon>
        <taxon>metagenomes</taxon>
        <taxon>organismal metagenomes</taxon>
    </lineage>
</organism>
<evidence type="ECO:0000313" key="1">
    <source>
        <dbReference type="EMBL" id="QHU09639.1"/>
    </source>
</evidence>
<sequence length="209" mass="23134">MGQPALALSPQSLAMTPNTCFYCFDTDGLDIFEISHCLGLKACCKCYGSAIRDSNAFMHREGLVPLKYAMKHAELSKFTEALLPSFPVRRSNGFIEGGWSLYAGYSRIPKFIVYDAHSQNWLIPVNKGELSKSIRIDEFLKGDILYSLPIGMKGIIENTIAVLDRGVYLADSNLHNSVVNIRAPMTIPEISNIEHCMIDGVVGRVLDLS</sequence>
<reference evidence="1" key="1">
    <citation type="journal article" date="2020" name="Nature">
        <title>Giant virus diversity and host interactions through global metagenomics.</title>
        <authorList>
            <person name="Schulz F."/>
            <person name="Roux S."/>
            <person name="Paez-Espino D."/>
            <person name="Jungbluth S."/>
            <person name="Walsh D.A."/>
            <person name="Denef V.J."/>
            <person name="McMahon K.D."/>
            <person name="Konstantinidis K.T."/>
            <person name="Eloe-Fadrosh E.A."/>
            <person name="Kyrpides N.C."/>
            <person name="Woyke T."/>
        </authorList>
    </citation>
    <scope>NUCLEOTIDE SEQUENCE</scope>
    <source>
        <strain evidence="1">GVMAG-S-1101164-105</strain>
    </source>
</reference>
<accession>A0A6C0JVU5</accession>
<dbReference type="EMBL" id="MN740740">
    <property type="protein sequence ID" value="QHU09639.1"/>
    <property type="molecule type" value="Genomic_DNA"/>
</dbReference>
<name>A0A6C0JVU5_9ZZZZ</name>
<dbReference type="AlphaFoldDB" id="A0A6C0JVU5"/>
<proteinExistence type="predicted"/>